<dbReference type="GO" id="GO:0016787">
    <property type="term" value="F:hydrolase activity"/>
    <property type="evidence" value="ECO:0007669"/>
    <property type="project" value="UniProtKB-KW"/>
</dbReference>
<accession>A0ABU1B0H8</accession>
<dbReference type="Gene3D" id="3.40.50.1820">
    <property type="entry name" value="alpha/beta hydrolase"/>
    <property type="match status" value="1"/>
</dbReference>
<dbReference type="EMBL" id="JARXHW010000039">
    <property type="protein sequence ID" value="MDQ8208732.1"/>
    <property type="molecule type" value="Genomic_DNA"/>
</dbReference>
<dbReference type="Pfam" id="PF00756">
    <property type="entry name" value="Esterase"/>
    <property type="match status" value="1"/>
</dbReference>
<dbReference type="Proteomes" id="UP001225316">
    <property type="component" value="Unassembled WGS sequence"/>
</dbReference>
<dbReference type="PANTHER" id="PTHR48098">
    <property type="entry name" value="ENTEROCHELIN ESTERASE-RELATED"/>
    <property type="match status" value="1"/>
</dbReference>
<reference evidence="1 2" key="1">
    <citation type="submission" date="2023-04" db="EMBL/GenBank/DDBJ databases">
        <title>A novel bacteria isolated from coastal sediment.</title>
        <authorList>
            <person name="Liu X.-J."/>
            <person name="Du Z.-J."/>
        </authorList>
    </citation>
    <scope>NUCLEOTIDE SEQUENCE [LARGE SCALE GENOMIC DNA]</scope>
    <source>
        <strain evidence="1 2">SDUM461003</strain>
    </source>
</reference>
<dbReference type="SUPFAM" id="SSF53474">
    <property type="entry name" value="alpha/beta-Hydrolases"/>
    <property type="match status" value="1"/>
</dbReference>
<comment type="caution">
    <text evidence="1">The sequence shown here is derived from an EMBL/GenBank/DDBJ whole genome shotgun (WGS) entry which is preliminary data.</text>
</comment>
<evidence type="ECO:0000313" key="1">
    <source>
        <dbReference type="EMBL" id="MDQ8208732.1"/>
    </source>
</evidence>
<dbReference type="RefSeq" id="WP_308951391.1">
    <property type="nucleotide sequence ID" value="NZ_JARXHW010000039.1"/>
</dbReference>
<dbReference type="InterPro" id="IPR000801">
    <property type="entry name" value="Esterase-like"/>
</dbReference>
<evidence type="ECO:0000313" key="2">
    <source>
        <dbReference type="Proteomes" id="UP001225316"/>
    </source>
</evidence>
<dbReference type="InterPro" id="IPR029058">
    <property type="entry name" value="AB_hydrolase_fold"/>
</dbReference>
<proteinExistence type="predicted"/>
<sequence>MAFIQCDFASETLSMGVSVNVLLPQTANKQLHSTLWLLHGRTDDHSAWMRQTAIERYAAEHSLAVVMPAAGLSYYQNMHEGLRYADYIDHELPQVMRSFFPLSEAREDNFIAGLSMGGYGAMRSALRYPERYAAAASLSGSLDAAAFSSSTEPERISWMRWVFGEAYKNLRGTDVDLLTQLQRAKQAGVDLPRLFACCGYDDFILEQSRAFARQCSENEIPLKYVEGPGDHEWSYWDRMIREVLDWLPRTAS</sequence>
<gene>
    <name evidence="1" type="ORF">QEH52_14490</name>
</gene>
<protein>
    <submittedName>
        <fullName evidence="1">Alpha/beta hydrolase family protein</fullName>
    </submittedName>
</protein>
<dbReference type="InterPro" id="IPR050583">
    <property type="entry name" value="Mycobacterial_A85_antigen"/>
</dbReference>
<name>A0ABU1B0H8_9BACT</name>
<keyword evidence="2" id="KW-1185">Reference proteome</keyword>
<organism evidence="1 2">
    <name type="scientific">Thalassobacterium maritimum</name>
    <dbReference type="NCBI Taxonomy" id="3041265"/>
    <lineage>
        <taxon>Bacteria</taxon>
        <taxon>Pseudomonadati</taxon>
        <taxon>Verrucomicrobiota</taxon>
        <taxon>Opitutia</taxon>
        <taxon>Puniceicoccales</taxon>
        <taxon>Coraliomargaritaceae</taxon>
        <taxon>Thalassobacterium</taxon>
    </lineage>
</organism>
<dbReference type="PANTHER" id="PTHR48098:SF1">
    <property type="entry name" value="DIACYLGLYCEROL ACYLTRANSFERASE_MYCOLYLTRANSFERASE AG85A"/>
    <property type="match status" value="1"/>
</dbReference>
<keyword evidence="1" id="KW-0378">Hydrolase</keyword>